<keyword evidence="3" id="KW-1185">Reference proteome</keyword>
<feature type="non-terminal residue" evidence="2">
    <location>
        <position position="1"/>
    </location>
</feature>
<evidence type="ECO:0000313" key="2">
    <source>
        <dbReference type="EMBL" id="KAB0339730.1"/>
    </source>
</evidence>
<feature type="non-terminal residue" evidence="2">
    <location>
        <position position="67"/>
    </location>
</feature>
<organism evidence="2 3">
    <name type="scientific">Balaenoptera physalus</name>
    <name type="common">Fin whale</name>
    <name type="synonym">Balaena physalus</name>
    <dbReference type="NCBI Taxonomy" id="9770"/>
    <lineage>
        <taxon>Eukaryota</taxon>
        <taxon>Metazoa</taxon>
        <taxon>Chordata</taxon>
        <taxon>Craniata</taxon>
        <taxon>Vertebrata</taxon>
        <taxon>Euteleostomi</taxon>
        <taxon>Mammalia</taxon>
        <taxon>Eutheria</taxon>
        <taxon>Laurasiatheria</taxon>
        <taxon>Artiodactyla</taxon>
        <taxon>Whippomorpha</taxon>
        <taxon>Cetacea</taxon>
        <taxon>Mysticeti</taxon>
        <taxon>Balaenopteridae</taxon>
        <taxon>Balaenoptera</taxon>
    </lineage>
</organism>
<proteinExistence type="predicted"/>
<name>A0A643AUH0_BALPH</name>
<gene>
    <name evidence="2" type="ORF">E2I00_012533</name>
</gene>
<comment type="caution">
    <text evidence="2">The sequence shown here is derived from an EMBL/GenBank/DDBJ whole genome shotgun (WGS) entry which is preliminary data.</text>
</comment>
<feature type="compositionally biased region" description="Polar residues" evidence="1">
    <location>
        <begin position="43"/>
        <end position="53"/>
    </location>
</feature>
<feature type="region of interest" description="Disordered" evidence="1">
    <location>
        <begin position="1"/>
        <end position="67"/>
    </location>
</feature>
<evidence type="ECO:0000313" key="3">
    <source>
        <dbReference type="Proteomes" id="UP000437017"/>
    </source>
</evidence>
<accession>A0A643AUH0</accession>
<dbReference type="Proteomes" id="UP000437017">
    <property type="component" value="Unassembled WGS sequence"/>
</dbReference>
<dbReference type="EMBL" id="SGJD01040948">
    <property type="protein sequence ID" value="KAB0339730.1"/>
    <property type="molecule type" value="Genomic_DNA"/>
</dbReference>
<reference evidence="2 3" key="1">
    <citation type="journal article" date="2019" name="PLoS ONE">
        <title>Genomic analyses reveal an absence of contemporary introgressive admixture between fin whales and blue whales, despite known hybrids.</title>
        <authorList>
            <person name="Westbury M.V."/>
            <person name="Petersen B."/>
            <person name="Lorenzen E.D."/>
        </authorList>
    </citation>
    <scope>NUCLEOTIDE SEQUENCE [LARGE SCALE GENOMIC DNA]</scope>
    <source>
        <strain evidence="2">FinWhale-01</strain>
    </source>
</reference>
<evidence type="ECO:0000256" key="1">
    <source>
        <dbReference type="SAM" id="MobiDB-lite"/>
    </source>
</evidence>
<dbReference type="AlphaFoldDB" id="A0A643AUH0"/>
<sequence>VCAESGVRVSGVEMAGLHTGDRTGAGPWRPLLHLPAGGAGAPHQQQSPGQAQGFSLPPSRCWSFPSQ</sequence>
<protein>
    <submittedName>
        <fullName evidence="2">Uncharacterized protein</fullName>
    </submittedName>
</protein>